<gene>
    <name evidence="10 12" type="primary">idi</name>
    <name evidence="12" type="ORF">ACJEBJ_24100</name>
</gene>
<dbReference type="InterPro" id="IPR056375">
    <property type="entry name" value="Idi_bact"/>
</dbReference>
<name>A0ABW8R627_9PSED</name>
<dbReference type="Gene3D" id="1.10.600.10">
    <property type="entry name" value="Farnesyl Diphosphate Synthase"/>
    <property type="match status" value="1"/>
</dbReference>
<dbReference type="Pfam" id="PF00293">
    <property type="entry name" value="NUDIX"/>
    <property type="match status" value="1"/>
</dbReference>
<evidence type="ECO:0000256" key="8">
    <source>
        <dbReference type="ARBA" id="ARBA00023229"/>
    </source>
</evidence>
<feature type="binding site" evidence="10">
    <location>
        <position position="112"/>
    </location>
    <ligand>
        <name>Mn(2+)</name>
        <dbReference type="ChEBI" id="CHEBI:29035"/>
    </ligand>
</feature>
<dbReference type="NCBIfam" id="NF002995">
    <property type="entry name" value="PRK03759.1"/>
    <property type="match status" value="1"/>
</dbReference>
<dbReference type="HAMAP" id="MF_00202">
    <property type="entry name" value="Idi"/>
    <property type="match status" value="1"/>
</dbReference>
<comment type="pathway">
    <text evidence="1 10">Isoprenoid biosynthesis; dimethylallyl diphosphate biosynthesis; dimethylallyl diphosphate from isopentenyl diphosphate: step 1/1.</text>
</comment>
<dbReference type="RefSeq" id="WP_406599247.1">
    <property type="nucleotide sequence ID" value="NZ_JBJHQF010000050.1"/>
</dbReference>
<dbReference type="SUPFAM" id="SSF55811">
    <property type="entry name" value="Nudix"/>
    <property type="match status" value="1"/>
</dbReference>
<keyword evidence="4 10" id="KW-0963">Cytoplasm</keyword>
<dbReference type="PANTHER" id="PTHR10885:SF0">
    <property type="entry name" value="ISOPENTENYL-DIPHOSPHATE DELTA-ISOMERASE"/>
    <property type="match status" value="1"/>
</dbReference>
<comment type="similarity">
    <text evidence="2 10">Belongs to the IPP isomerase type 1 family.</text>
</comment>
<feature type="binding site" evidence="10">
    <location>
        <position position="30"/>
    </location>
    <ligand>
        <name>Mn(2+)</name>
        <dbReference type="ChEBI" id="CHEBI:29035"/>
    </ligand>
</feature>
<proteinExistence type="inferred from homology"/>
<feature type="binding site" evidence="10">
    <location>
        <position position="24"/>
    </location>
    <ligand>
        <name>Mn(2+)</name>
        <dbReference type="ChEBI" id="CHEBI:29035"/>
    </ligand>
</feature>
<evidence type="ECO:0000256" key="10">
    <source>
        <dbReference type="HAMAP-Rule" id="MF_00202"/>
    </source>
</evidence>
<comment type="subcellular location">
    <subcellularLocation>
        <location evidence="10">Cytoplasm</location>
    </subcellularLocation>
</comment>
<dbReference type="PROSITE" id="PS51462">
    <property type="entry name" value="NUDIX"/>
    <property type="match status" value="1"/>
</dbReference>
<evidence type="ECO:0000256" key="2">
    <source>
        <dbReference type="ARBA" id="ARBA00007579"/>
    </source>
</evidence>
<dbReference type="Proteomes" id="UP001623008">
    <property type="component" value="Unassembled WGS sequence"/>
</dbReference>
<evidence type="ECO:0000259" key="11">
    <source>
        <dbReference type="PROSITE" id="PS51462"/>
    </source>
</evidence>
<keyword evidence="7 10" id="KW-0464">Manganese</keyword>
<dbReference type="InterPro" id="IPR015797">
    <property type="entry name" value="NUDIX_hydrolase-like_dom_sf"/>
</dbReference>
<evidence type="ECO:0000256" key="5">
    <source>
        <dbReference type="ARBA" id="ARBA00022723"/>
    </source>
</evidence>
<keyword evidence="8 10" id="KW-0414">Isoprene biosynthesis</keyword>
<keyword evidence="5 10" id="KW-0479">Metal-binding</keyword>
<keyword evidence="9 10" id="KW-0413">Isomerase</keyword>
<evidence type="ECO:0000256" key="6">
    <source>
        <dbReference type="ARBA" id="ARBA00022842"/>
    </source>
</evidence>
<evidence type="ECO:0000256" key="3">
    <source>
        <dbReference type="ARBA" id="ARBA00012057"/>
    </source>
</evidence>
<dbReference type="PANTHER" id="PTHR10885">
    <property type="entry name" value="ISOPENTENYL-DIPHOSPHATE DELTA-ISOMERASE"/>
    <property type="match status" value="1"/>
</dbReference>
<comment type="catalytic activity">
    <reaction evidence="10">
        <text>isopentenyl diphosphate = dimethylallyl diphosphate</text>
        <dbReference type="Rhea" id="RHEA:23284"/>
        <dbReference type="ChEBI" id="CHEBI:57623"/>
        <dbReference type="ChEBI" id="CHEBI:128769"/>
        <dbReference type="EC" id="5.3.3.2"/>
    </reaction>
</comment>
<feature type="binding site" evidence="10">
    <location>
        <position position="110"/>
    </location>
    <ligand>
        <name>Mn(2+)</name>
        <dbReference type="ChEBI" id="CHEBI:29035"/>
    </ligand>
</feature>
<evidence type="ECO:0000256" key="7">
    <source>
        <dbReference type="ARBA" id="ARBA00023211"/>
    </source>
</evidence>
<dbReference type="InterPro" id="IPR000086">
    <property type="entry name" value="NUDIX_hydrolase_dom"/>
</dbReference>
<organism evidence="12 13">
    <name type="scientific">Pseudomonas pergaminensis</name>
    <dbReference type="NCBI Taxonomy" id="2853159"/>
    <lineage>
        <taxon>Bacteria</taxon>
        <taxon>Pseudomonadati</taxon>
        <taxon>Pseudomonadota</taxon>
        <taxon>Gammaproteobacteria</taxon>
        <taxon>Pseudomonadales</taxon>
        <taxon>Pseudomonadaceae</taxon>
        <taxon>Pseudomonas</taxon>
    </lineage>
</organism>
<comment type="function">
    <text evidence="10">Catalyzes the 1,3-allylic rearrangement of the homoallylic substrate isopentenyl (IPP) to its highly electrophilic allylic isomer, dimethylallyl diphosphate (DMAPP).</text>
</comment>
<dbReference type="SUPFAM" id="SSF48576">
    <property type="entry name" value="Terpenoid synthases"/>
    <property type="match status" value="1"/>
</dbReference>
<accession>A0ABW8R627</accession>
<dbReference type="NCBIfam" id="TIGR02150">
    <property type="entry name" value="IPP_isom_1"/>
    <property type="match status" value="1"/>
</dbReference>
<dbReference type="EMBL" id="JBJHQF010000050">
    <property type="protein sequence ID" value="MFK9007211.1"/>
    <property type="molecule type" value="Genomic_DNA"/>
</dbReference>
<evidence type="ECO:0000256" key="1">
    <source>
        <dbReference type="ARBA" id="ARBA00004826"/>
    </source>
</evidence>
<comment type="cofactor">
    <cofactor evidence="10">
        <name>Mg(2+)</name>
        <dbReference type="ChEBI" id="CHEBI:18420"/>
    </cofactor>
    <text evidence="10">Binds 1 Mg(2+) ion per subunit. The magnesium ion binds only when substrate is bound.</text>
</comment>
<keyword evidence="6 10" id="KW-0460">Magnesium</keyword>
<dbReference type="CDD" id="cd02885">
    <property type="entry name" value="NUDIX_IPP_Isomerase"/>
    <property type="match status" value="1"/>
</dbReference>
<evidence type="ECO:0000256" key="9">
    <source>
        <dbReference type="ARBA" id="ARBA00023235"/>
    </source>
</evidence>
<dbReference type="InterPro" id="IPR011876">
    <property type="entry name" value="IsopentenylPP_isomerase_typ1"/>
</dbReference>
<evidence type="ECO:0000313" key="12">
    <source>
        <dbReference type="EMBL" id="MFK9007211.1"/>
    </source>
</evidence>
<feature type="binding site" evidence="10">
    <location>
        <position position="67"/>
    </location>
    <ligand>
        <name>Mn(2+)</name>
        <dbReference type="ChEBI" id="CHEBI:29035"/>
    </ligand>
</feature>
<sequence length="515" mass="59032">MEDLLILVDLNNQQIGTAGKLRAHQKGLLHRAFSIFLFDREARVLLQQRADGKYHSPGLWSNTCCGHPRLGEKTVDAAKRRLMEEMGLACELAERFTFTYQAQVSQALMEYEYDHVFVGISDATPNPAPDEAKAWRWVHPLDLQDELENAPDTFTIWFRTMIERYGLNEIAKWAGSSEHAPSPSLTHSIPPSVDPFHLPRWLETATYPLSPFTDQVQQHTRQWLKSMGLEDSPETTRRLDIYVPGKYAGYMWSAAPLEILIILSDLLGWFCCQDNLADEDCNNPEGLERLIRGVYTTAFTRDTTNREPLARALADIIRRASRLMPPLWKQRVGEQYSTYLMPSTTALMHRINHTQPGVEGYETLWQNGGGFQVCLEFIYLVQNIQLSSSLYYSQPWQELRSLTLNLLKAVNDLLSFRIMENPDEDIYNLLTHLRHTQGLSAGQAASQVSQRIDQWATHFARAQAALPERLAALGYEERAQEQAMICAQAMHDLWRGNIAWHLAVPRYREIRFKGE</sequence>
<protein>
    <recommendedName>
        <fullName evidence="3 10">Isopentenyl-diphosphate Delta-isomerase</fullName>
        <shortName evidence="10">IPP isomerase</shortName>
        <ecNumber evidence="3 10">5.3.3.2</ecNumber>
    </recommendedName>
    <alternativeName>
        <fullName evidence="10">IPP:DMAPP isomerase</fullName>
    </alternativeName>
    <alternativeName>
        <fullName evidence="10">Isopentenyl pyrophosphate isomerase</fullName>
    </alternativeName>
</protein>
<reference evidence="12 13" key="1">
    <citation type="submission" date="2024-11" db="EMBL/GenBank/DDBJ databases">
        <authorList>
            <person name="Lucas J.A."/>
        </authorList>
    </citation>
    <scope>NUCLEOTIDE SEQUENCE [LARGE SCALE GENOMIC DNA]</scope>
    <source>
        <strain evidence="12 13">Z 7.15</strain>
    </source>
</reference>
<comment type="caution">
    <text evidence="12">The sequence shown here is derived from an EMBL/GenBank/DDBJ whole genome shotgun (WGS) entry which is preliminary data.</text>
</comment>
<feature type="domain" description="Nudix hydrolase" evidence="11">
    <location>
        <begin position="28"/>
        <end position="160"/>
    </location>
</feature>
<feature type="binding site" evidence="10">
    <location>
        <position position="85"/>
    </location>
    <ligand>
        <name>Mg(2+)</name>
        <dbReference type="ChEBI" id="CHEBI:18420"/>
    </ligand>
</feature>
<comment type="cofactor">
    <cofactor evidence="10">
        <name>Mn(2+)</name>
        <dbReference type="ChEBI" id="CHEBI:29035"/>
    </cofactor>
    <text evidence="10">Binds 1 Mn(2+) ion per subunit.</text>
</comment>
<evidence type="ECO:0000313" key="13">
    <source>
        <dbReference type="Proteomes" id="UP001623008"/>
    </source>
</evidence>
<dbReference type="Gene3D" id="3.90.79.10">
    <property type="entry name" value="Nucleoside Triphosphate Pyrophosphohydrolase"/>
    <property type="match status" value="1"/>
</dbReference>
<evidence type="ECO:0000256" key="4">
    <source>
        <dbReference type="ARBA" id="ARBA00022490"/>
    </source>
</evidence>
<dbReference type="EC" id="5.3.3.2" evidence="3 10"/>
<dbReference type="GO" id="GO:0004452">
    <property type="term" value="F:isopentenyl-diphosphate delta-isomerase activity"/>
    <property type="evidence" value="ECO:0007669"/>
    <property type="project" value="UniProtKB-EC"/>
</dbReference>
<keyword evidence="13" id="KW-1185">Reference proteome</keyword>
<dbReference type="Pfam" id="PF19086">
    <property type="entry name" value="Terpene_syn_C_2"/>
    <property type="match status" value="1"/>
</dbReference>
<dbReference type="InterPro" id="IPR008949">
    <property type="entry name" value="Isoprenoid_synthase_dom_sf"/>
</dbReference>
<feature type="active site" evidence="10">
    <location>
        <position position="65"/>
    </location>
</feature>
<feature type="active site" evidence="10">
    <location>
        <position position="112"/>
    </location>
</feature>